<evidence type="ECO:0000256" key="1">
    <source>
        <dbReference type="ARBA" id="ARBA00004141"/>
    </source>
</evidence>
<dbReference type="AlphaFoldDB" id="A0A6L5BA26"/>
<dbReference type="InterPro" id="IPR036770">
    <property type="entry name" value="Ankyrin_rpt-contain_sf"/>
</dbReference>
<dbReference type="SUPFAM" id="SSF48403">
    <property type="entry name" value="Ankyrin repeat"/>
    <property type="match status" value="1"/>
</dbReference>
<dbReference type="Proteomes" id="UP000593563">
    <property type="component" value="Unassembled WGS sequence"/>
</dbReference>
<dbReference type="InterPro" id="IPR026961">
    <property type="entry name" value="PGG_dom"/>
</dbReference>
<evidence type="ECO:0000256" key="5">
    <source>
        <dbReference type="ARBA" id="ARBA00023043"/>
    </source>
</evidence>
<keyword evidence="5 7" id="KW-0040">ANK repeat</keyword>
<evidence type="ECO:0000259" key="8">
    <source>
        <dbReference type="Pfam" id="PF13962"/>
    </source>
</evidence>
<comment type="subcellular location">
    <subcellularLocation>
        <location evidence="1">Membrane</location>
        <topology evidence="1">Multi-pass membrane protein</topology>
    </subcellularLocation>
</comment>
<evidence type="ECO:0000256" key="7">
    <source>
        <dbReference type="PROSITE-ProRule" id="PRU00023"/>
    </source>
</evidence>
<dbReference type="PROSITE" id="PS50088">
    <property type="entry name" value="ANK_REPEAT"/>
    <property type="match status" value="1"/>
</dbReference>
<keyword evidence="2" id="KW-0812">Transmembrane</keyword>
<dbReference type="PANTHER" id="PTHR24186:SF38">
    <property type="entry name" value="ANKYRIN REPEAT FAMILY PROTEIN"/>
    <property type="match status" value="1"/>
</dbReference>
<evidence type="ECO:0000313" key="9">
    <source>
        <dbReference type="EMBL" id="KAF1002596.1"/>
    </source>
</evidence>
<dbReference type="PROSITE" id="PS50297">
    <property type="entry name" value="ANK_REP_REGION"/>
    <property type="match status" value="1"/>
</dbReference>
<name>A0A6L5BA26_APIGR</name>
<evidence type="ECO:0000256" key="4">
    <source>
        <dbReference type="ARBA" id="ARBA00022989"/>
    </source>
</evidence>
<dbReference type="PANTHER" id="PTHR24186">
    <property type="entry name" value="PROTEIN PHOSPHATASE 1 REGULATORY SUBUNIT"/>
    <property type="match status" value="1"/>
</dbReference>
<evidence type="ECO:0000256" key="3">
    <source>
        <dbReference type="ARBA" id="ARBA00022737"/>
    </source>
</evidence>
<feature type="repeat" description="ANK" evidence="7">
    <location>
        <begin position="84"/>
        <end position="110"/>
    </location>
</feature>
<keyword evidence="10" id="KW-1185">Reference proteome</keyword>
<protein>
    <recommendedName>
        <fullName evidence="8">PGG domain-containing protein</fullName>
    </recommendedName>
</protein>
<evidence type="ECO:0000313" key="10">
    <source>
        <dbReference type="Proteomes" id="UP000593563"/>
    </source>
</evidence>
<organism evidence="9 10">
    <name type="scientific">Apium graveolens</name>
    <name type="common">Celery</name>
    <dbReference type="NCBI Taxonomy" id="4045"/>
    <lineage>
        <taxon>Eukaryota</taxon>
        <taxon>Viridiplantae</taxon>
        <taxon>Streptophyta</taxon>
        <taxon>Embryophyta</taxon>
        <taxon>Tracheophyta</taxon>
        <taxon>Spermatophyta</taxon>
        <taxon>Magnoliopsida</taxon>
        <taxon>eudicotyledons</taxon>
        <taxon>Gunneridae</taxon>
        <taxon>Pentapetalae</taxon>
        <taxon>asterids</taxon>
        <taxon>campanulids</taxon>
        <taxon>Apiales</taxon>
        <taxon>Apiaceae</taxon>
        <taxon>Apioideae</taxon>
        <taxon>apioid superclade</taxon>
        <taxon>Apieae</taxon>
        <taxon>Apium</taxon>
    </lineage>
</organism>
<comment type="caution">
    <text evidence="9">The sequence shown here is derived from an EMBL/GenBank/DDBJ whole genome shotgun (WGS) entry which is preliminary data.</text>
</comment>
<dbReference type="GO" id="GO:0005886">
    <property type="term" value="C:plasma membrane"/>
    <property type="evidence" value="ECO:0007669"/>
    <property type="project" value="TreeGrafter"/>
</dbReference>
<keyword evidence="4" id="KW-1133">Transmembrane helix</keyword>
<dbReference type="InterPro" id="IPR002110">
    <property type="entry name" value="Ankyrin_rpt"/>
</dbReference>
<keyword evidence="6" id="KW-0472">Membrane</keyword>
<evidence type="ECO:0000256" key="2">
    <source>
        <dbReference type="ARBA" id="ARBA00022692"/>
    </source>
</evidence>
<dbReference type="SMART" id="SM00248">
    <property type="entry name" value="ANK"/>
    <property type="match status" value="3"/>
</dbReference>
<feature type="domain" description="PGG" evidence="8">
    <location>
        <begin position="217"/>
        <end position="250"/>
    </location>
</feature>
<sequence length="270" mass="29963">MTTDQVMEKKLYSACLKGDVETLKAMMEEDELTLARASISSCFNQTPLHLASMLGHYEFAKTLPMSVALQAGYDEKMCKVLDKDGRTPFHLAVMNSQYDSVRELMKINSESYEGLGTLLHLCVMYNRLDVLILILESNDTDLSDMKDESTHCSSSQTYPDNKILGTNRSEAEVSVENKNGLTALGMIMEIPEDVKTIIFNKMPNIWNKIGSFTIFQEKMEQRDESLLVAASVIAAMAYTSAISPPGGVAGIDATNHSPEAVPFWLTSTHR</sequence>
<accession>A0A6L5BA26</accession>
<dbReference type="Pfam" id="PF13962">
    <property type="entry name" value="PGG"/>
    <property type="match status" value="1"/>
</dbReference>
<dbReference type="Pfam" id="PF12796">
    <property type="entry name" value="Ank_2"/>
    <property type="match status" value="1"/>
</dbReference>
<dbReference type="Pfam" id="PF00023">
    <property type="entry name" value="Ank"/>
    <property type="match status" value="1"/>
</dbReference>
<keyword evidence="3" id="KW-0677">Repeat</keyword>
<gene>
    <name evidence="9" type="ORF">AG4045_015650</name>
</gene>
<reference evidence="9" key="1">
    <citation type="submission" date="2020-01" db="EMBL/GenBank/DDBJ databases">
        <title>The Celery Genome Sequence Reveals Sequential Paleo-tetraploidization, Resistance Gene Elimination, Karyotype Evolution, and Functional Innovation in Apiales.</title>
        <authorList>
            <person name="Song X."/>
        </authorList>
    </citation>
    <scope>NUCLEOTIDE SEQUENCE</scope>
    <source>
        <tissue evidence="9">Leaf</tissue>
    </source>
</reference>
<dbReference type="Gene3D" id="1.25.40.20">
    <property type="entry name" value="Ankyrin repeat-containing domain"/>
    <property type="match status" value="1"/>
</dbReference>
<dbReference type="EMBL" id="WRXP01000797">
    <property type="protein sequence ID" value="KAF1002596.1"/>
    <property type="molecule type" value="Genomic_DNA"/>
</dbReference>
<evidence type="ECO:0000256" key="6">
    <source>
        <dbReference type="ARBA" id="ARBA00023136"/>
    </source>
</evidence>
<proteinExistence type="predicted"/>